<dbReference type="Proteomes" id="UP000078512">
    <property type="component" value="Unassembled WGS sequence"/>
</dbReference>
<reference evidence="1 2" key="1">
    <citation type="submission" date="2016-05" db="EMBL/GenBank/DDBJ databases">
        <title>Genome sequencing reveals origins of a unique bacterial endosymbiosis in the earliest lineages of terrestrial Fungi.</title>
        <authorList>
            <consortium name="DOE Joint Genome Institute"/>
            <person name="Uehling J."/>
            <person name="Gryganskyi A."/>
            <person name="Hameed K."/>
            <person name="Tschaplinski T."/>
            <person name="Misztal P."/>
            <person name="Wu S."/>
            <person name="Desiro A."/>
            <person name="Vande Pol N."/>
            <person name="Du Z.-Y."/>
            <person name="Zienkiewicz A."/>
            <person name="Zienkiewicz K."/>
            <person name="Morin E."/>
            <person name="Tisserant E."/>
            <person name="Splivallo R."/>
            <person name="Hainaut M."/>
            <person name="Henrissat B."/>
            <person name="Ohm R."/>
            <person name="Kuo A."/>
            <person name="Yan J."/>
            <person name="Lipzen A."/>
            <person name="Nolan M."/>
            <person name="Labutti K."/>
            <person name="Barry K."/>
            <person name="Goldstein A."/>
            <person name="Labbe J."/>
            <person name="Schadt C."/>
            <person name="Tuskan G."/>
            <person name="Grigoriev I."/>
            <person name="Martin F."/>
            <person name="Vilgalys R."/>
            <person name="Bonito G."/>
        </authorList>
    </citation>
    <scope>NUCLEOTIDE SEQUENCE [LARGE SCALE GENOMIC DNA]</scope>
    <source>
        <strain evidence="1 2">AG-77</strain>
    </source>
</reference>
<accession>A0A197JYM0</accession>
<sequence>MKKKPFFKTASPFLSSPPLPPTTSSWVTLTTSTIAFAPIPLSEKWINTHLINCITPPKTTPIPTFIHCGYKSRTTFAYILSSFLPLFSDFEPYVGVLFRTTTC</sequence>
<evidence type="ECO:0000313" key="1">
    <source>
        <dbReference type="EMBL" id="OAQ29349.1"/>
    </source>
</evidence>
<protein>
    <submittedName>
        <fullName evidence="1">Uncharacterized protein</fullName>
    </submittedName>
</protein>
<dbReference type="EMBL" id="KV442041">
    <property type="protein sequence ID" value="OAQ29349.1"/>
    <property type="molecule type" value="Genomic_DNA"/>
</dbReference>
<dbReference type="AlphaFoldDB" id="A0A197JYM0"/>
<keyword evidence="2" id="KW-1185">Reference proteome</keyword>
<organism evidence="1 2">
    <name type="scientific">Linnemannia elongata AG-77</name>
    <dbReference type="NCBI Taxonomy" id="1314771"/>
    <lineage>
        <taxon>Eukaryota</taxon>
        <taxon>Fungi</taxon>
        <taxon>Fungi incertae sedis</taxon>
        <taxon>Mucoromycota</taxon>
        <taxon>Mortierellomycotina</taxon>
        <taxon>Mortierellomycetes</taxon>
        <taxon>Mortierellales</taxon>
        <taxon>Mortierellaceae</taxon>
        <taxon>Linnemannia</taxon>
    </lineage>
</organism>
<evidence type="ECO:0000313" key="2">
    <source>
        <dbReference type="Proteomes" id="UP000078512"/>
    </source>
</evidence>
<name>A0A197JYM0_9FUNG</name>
<proteinExistence type="predicted"/>
<gene>
    <name evidence="1" type="ORF">K457DRAFT_509363</name>
</gene>